<protein>
    <submittedName>
        <fullName evidence="2">Uncharacterized protein</fullName>
    </submittedName>
</protein>
<dbReference type="EMBL" id="KV426428">
    <property type="protein sequence ID" value="KZV81014.1"/>
    <property type="molecule type" value="Genomic_DNA"/>
</dbReference>
<dbReference type="AlphaFoldDB" id="A0A165BPE7"/>
<dbReference type="STRING" id="1314781.A0A165BPE7"/>
<feature type="compositionally biased region" description="Polar residues" evidence="1">
    <location>
        <begin position="74"/>
        <end position="83"/>
    </location>
</feature>
<dbReference type="InParanoid" id="A0A165BPE7"/>
<gene>
    <name evidence="2" type="ORF">EXIGLDRAFT_594891</name>
</gene>
<feature type="region of interest" description="Disordered" evidence="1">
    <location>
        <begin position="74"/>
        <end position="95"/>
    </location>
</feature>
<proteinExistence type="predicted"/>
<evidence type="ECO:0000313" key="2">
    <source>
        <dbReference type="EMBL" id="KZV81014.1"/>
    </source>
</evidence>
<evidence type="ECO:0000313" key="3">
    <source>
        <dbReference type="Proteomes" id="UP000077266"/>
    </source>
</evidence>
<name>A0A165BPE7_EXIGL</name>
<sequence>LQGTTIRHTLGEVLYVPSAPNSLLSLSRFDSRGRRAVFSGGTCSFFVSVGTLLTRAEPRGRLYRVTGRSVRSHASPTSATVLQTRAGAHSWDEWH</sequence>
<evidence type="ECO:0000256" key="1">
    <source>
        <dbReference type="SAM" id="MobiDB-lite"/>
    </source>
</evidence>
<keyword evidence="3" id="KW-1185">Reference proteome</keyword>
<dbReference type="Proteomes" id="UP000077266">
    <property type="component" value="Unassembled WGS sequence"/>
</dbReference>
<dbReference type="OrthoDB" id="3340343at2759"/>
<organism evidence="2 3">
    <name type="scientific">Exidia glandulosa HHB12029</name>
    <dbReference type="NCBI Taxonomy" id="1314781"/>
    <lineage>
        <taxon>Eukaryota</taxon>
        <taxon>Fungi</taxon>
        <taxon>Dikarya</taxon>
        <taxon>Basidiomycota</taxon>
        <taxon>Agaricomycotina</taxon>
        <taxon>Agaricomycetes</taxon>
        <taxon>Auriculariales</taxon>
        <taxon>Exidiaceae</taxon>
        <taxon>Exidia</taxon>
    </lineage>
</organism>
<accession>A0A165BPE7</accession>
<reference evidence="2 3" key="1">
    <citation type="journal article" date="2016" name="Mol. Biol. Evol.">
        <title>Comparative Genomics of Early-Diverging Mushroom-Forming Fungi Provides Insights into the Origins of Lignocellulose Decay Capabilities.</title>
        <authorList>
            <person name="Nagy L.G."/>
            <person name="Riley R."/>
            <person name="Tritt A."/>
            <person name="Adam C."/>
            <person name="Daum C."/>
            <person name="Floudas D."/>
            <person name="Sun H."/>
            <person name="Yadav J.S."/>
            <person name="Pangilinan J."/>
            <person name="Larsson K.H."/>
            <person name="Matsuura K."/>
            <person name="Barry K."/>
            <person name="Labutti K."/>
            <person name="Kuo R."/>
            <person name="Ohm R.A."/>
            <person name="Bhattacharya S.S."/>
            <person name="Shirouzu T."/>
            <person name="Yoshinaga Y."/>
            <person name="Martin F.M."/>
            <person name="Grigoriev I.V."/>
            <person name="Hibbett D.S."/>
        </authorList>
    </citation>
    <scope>NUCLEOTIDE SEQUENCE [LARGE SCALE GENOMIC DNA]</scope>
    <source>
        <strain evidence="2 3">HHB12029</strain>
    </source>
</reference>
<feature type="non-terminal residue" evidence="2">
    <location>
        <position position="95"/>
    </location>
</feature>
<feature type="non-terminal residue" evidence="2">
    <location>
        <position position="1"/>
    </location>
</feature>